<evidence type="ECO:0000313" key="2">
    <source>
        <dbReference type="EMBL" id="SHG30436.1"/>
    </source>
</evidence>
<dbReference type="SUPFAM" id="SSF89155">
    <property type="entry name" value="TorD-like"/>
    <property type="match status" value="1"/>
</dbReference>
<dbReference type="PANTHER" id="PTHR34227">
    <property type="entry name" value="CHAPERONE PROTEIN YCDY"/>
    <property type="match status" value="1"/>
</dbReference>
<sequence>MDGVWTERMEMDRARAEVYGFFSRVFVGRPDGAFWEQLTAEDTMDALGALFGDHPALDVLRSAAGEGAGKSGNPEAIQVEYDNLFLVPGPYHVPPYESVLMADEKAGGRRATLFGKGAQEIARIYEAHGLEPWEGIENFPDHIGVELAFMEHLCRRAAESYASGVPDRARDLEEAAARFLGEHLHAFSHRLASAILETGLSPTYEALAQLLTSFLDDDLNQWASTAGPPEDGARACCG</sequence>
<evidence type="ECO:0000313" key="3">
    <source>
        <dbReference type="Proteomes" id="UP000184076"/>
    </source>
</evidence>
<dbReference type="RefSeq" id="WP_073042077.1">
    <property type="nucleotide sequence ID" value="NZ_FQVB01000059.1"/>
</dbReference>
<dbReference type="InterPro" id="IPR036411">
    <property type="entry name" value="TorD-like_sf"/>
</dbReference>
<dbReference type="Proteomes" id="UP000184076">
    <property type="component" value="Unassembled WGS sequence"/>
</dbReference>
<proteinExistence type="predicted"/>
<gene>
    <name evidence="2" type="ORF">SAMN02745206_03651</name>
</gene>
<dbReference type="OrthoDB" id="13061at2"/>
<name>A0A1M5IQD1_9BACT</name>
<dbReference type="EMBL" id="FQVB01000059">
    <property type="protein sequence ID" value="SHG30436.1"/>
    <property type="molecule type" value="Genomic_DNA"/>
</dbReference>
<dbReference type="STRING" id="1121391.SAMN02745206_03651"/>
<organism evidence="2 3">
    <name type="scientific">Desulfacinum infernum DSM 9756</name>
    <dbReference type="NCBI Taxonomy" id="1121391"/>
    <lineage>
        <taxon>Bacteria</taxon>
        <taxon>Pseudomonadati</taxon>
        <taxon>Thermodesulfobacteriota</taxon>
        <taxon>Syntrophobacteria</taxon>
        <taxon>Syntrophobacterales</taxon>
        <taxon>Syntrophobacteraceae</taxon>
        <taxon>Desulfacinum</taxon>
    </lineage>
</organism>
<keyword evidence="3" id="KW-1185">Reference proteome</keyword>
<dbReference type="InterPro" id="IPR050289">
    <property type="entry name" value="TorD/DmsD_chaperones"/>
</dbReference>
<dbReference type="AlphaFoldDB" id="A0A1M5IQD1"/>
<reference evidence="3" key="1">
    <citation type="submission" date="2016-11" db="EMBL/GenBank/DDBJ databases">
        <authorList>
            <person name="Varghese N."/>
            <person name="Submissions S."/>
        </authorList>
    </citation>
    <scope>NUCLEOTIDE SEQUENCE [LARGE SCALE GENOMIC DNA]</scope>
    <source>
        <strain evidence="3">DSM 9756</strain>
    </source>
</reference>
<dbReference type="Gene3D" id="1.10.3480.10">
    <property type="entry name" value="TorD-like"/>
    <property type="match status" value="1"/>
</dbReference>
<keyword evidence="1" id="KW-0143">Chaperone</keyword>
<evidence type="ECO:0000256" key="1">
    <source>
        <dbReference type="ARBA" id="ARBA00023186"/>
    </source>
</evidence>
<dbReference type="Pfam" id="PF02613">
    <property type="entry name" value="Nitrate_red_del"/>
    <property type="match status" value="1"/>
</dbReference>
<accession>A0A1M5IQD1</accession>
<protein>
    <submittedName>
        <fullName evidence="2">Chaperone TorD involved in molybdoenzyme TorA maturation</fullName>
    </submittedName>
</protein>
<dbReference type="PANTHER" id="PTHR34227:SF1">
    <property type="entry name" value="DIMETHYL SULFOXIDE REDUCTASE CHAPERONE-RELATED"/>
    <property type="match status" value="1"/>
</dbReference>
<dbReference type="InterPro" id="IPR020945">
    <property type="entry name" value="DMSO/NO3_reduct_chaperone"/>
</dbReference>